<dbReference type="InterPro" id="IPR021414">
    <property type="entry name" value="DUF3054"/>
</dbReference>
<keyword evidence="3" id="KW-1185">Reference proteome</keyword>
<evidence type="ECO:0000313" key="3">
    <source>
        <dbReference type="Proteomes" id="UP001500596"/>
    </source>
</evidence>
<name>A0ABN2GJN3_9MICO</name>
<proteinExistence type="predicted"/>
<feature type="transmembrane region" description="Helical" evidence="1">
    <location>
        <begin position="94"/>
        <end position="119"/>
    </location>
</feature>
<reference evidence="2 3" key="1">
    <citation type="journal article" date="2019" name="Int. J. Syst. Evol. Microbiol.">
        <title>The Global Catalogue of Microorganisms (GCM) 10K type strain sequencing project: providing services to taxonomists for standard genome sequencing and annotation.</title>
        <authorList>
            <consortium name="The Broad Institute Genomics Platform"/>
            <consortium name="The Broad Institute Genome Sequencing Center for Infectious Disease"/>
            <person name="Wu L."/>
            <person name="Ma J."/>
        </authorList>
    </citation>
    <scope>NUCLEOTIDE SEQUENCE [LARGE SCALE GENOMIC DNA]</scope>
    <source>
        <strain evidence="2 3">JCM 15575</strain>
    </source>
</reference>
<evidence type="ECO:0000313" key="2">
    <source>
        <dbReference type="EMBL" id="GAA1672292.1"/>
    </source>
</evidence>
<gene>
    <name evidence="2" type="ORF">GCM10009807_15480</name>
</gene>
<keyword evidence="1" id="KW-1133">Transmembrane helix</keyword>
<dbReference type="Pfam" id="PF11255">
    <property type="entry name" value="DUF3054"/>
    <property type="match status" value="1"/>
</dbReference>
<keyword evidence="1" id="KW-0812">Transmembrane</keyword>
<feature type="transmembrane region" description="Helical" evidence="1">
    <location>
        <begin position="70"/>
        <end position="88"/>
    </location>
</feature>
<feature type="transmembrane region" description="Helical" evidence="1">
    <location>
        <begin position="35"/>
        <end position="58"/>
    </location>
</feature>
<dbReference type="EMBL" id="BAAAPK010000001">
    <property type="protein sequence ID" value="GAA1672292.1"/>
    <property type="molecule type" value="Genomic_DNA"/>
</dbReference>
<evidence type="ECO:0000256" key="1">
    <source>
        <dbReference type="SAM" id="Phobius"/>
    </source>
</evidence>
<dbReference type="Proteomes" id="UP001500596">
    <property type="component" value="Unassembled WGS sequence"/>
</dbReference>
<keyword evidence="1" id="KW-0472">Membrane</keyword>
<sequence length="127" mass="13405">MTARPSRRSVALAFGLDAVLVVVFAALGRASHDSAVLAGLWGTAWPFLAGLVAGWLVTLGWRRPAAPVRTGLGVWVVTVVGGMLLRAASGQGIALAFIIVATLTLLVTLVGWRVVAVVVRRVRARRR</sequence>
<evidence type="ECO:0008006" key="4">
    <source>
        <dbReference type="Google" id="ProtNLM"/>
    </source>
</evidence>
<dbReference type="RefSeq" id="WP_344053257.1">
    <property type="nucleotide sequence ID" value="NZ_BAAAPK010000001.1"/>
</dbReference>
<accession>A0ABN2GJN3</accession>
<comment type="caution">
    <text evidence="2">The sequence shown here is derived from an EMBL/GenBank/DDBJ whole genome shotgun (WGS) entry which is preliminary data.</text>
</comment>
<organism evidence="2 3">
    <name type="scientific">Microbacterium lacus</name>
    <dbReference type="NCBI Taxonomy" id="415217"/>
    <lineage>
        <taxon>Bacteria</taxon>
        <taxon>Bacillati</taxon>
        <taxon>Actinomycetota</taxon>
        <taxon>Actinomycetes</taxon>
        <taxon>Micrococcales</taxon>
        <taxon>Microbacteriaceae</taxon>
        <taxon>Microbacterium</taxon>
    </lineage>
</organism>
<protein>
    <recommendedName>
        <fullName evidence="4">DUF3054 domain-containing protein</fullName>
    </recommendedName>
</protein>